<reference evidence="1 2" key="1">
    <citation type="submission" date="2015-06" db="EMBL/GenBank/DDBJ databases">
        <title>Draft genome sequence of an Alphaproteobacteria species associated to the Mediterranean sponge Oscarella lobularis.</title>
        <authorList>
            <person name="Jourda C."/>
            <person name="Santini S."/>
            <person name="Claverie J.-M."/>
        </authorList>
    </citation>
    <scope>NUCLEOTIDE SEQUENCE [LARGE SCALE GENOMIC DNA]</scope>
    <source>
        <strain evidence="1">IGS</strain>
    </source>
</reference>
<comment type="caution">
    <text evidence="1">The sequence shown here is derived from an EMBL/GenBank/DDBJ whole genome shotgun (WGS) entry which is preliminary data.</text>
</comment>
<protein>
    <submittedName>
        <fullName evidence="1">Uncharacterized protein</fullName>
    </submittedName>
</protein>
<accession>A0A0J9EB57</accession>
<organism evidence="1 2">
    <name type="scientific">Candidatus Rhodobacter oscarellae</name>
    <dbReference type="NCBI Taxonomy" id="1675527"/>
    <lineage>
        <taxon>Bacteria</taxon>
        <taxon>Pseudomonadati</taxon>
        <taxon>Pseudomonadota</taxon>
        <taxon>Alphaproteobacteria</taxon>
        <taxon>Rhodobacterales</taxon>
        <taxon>Rhodobacter group</taxon>
        <taxon>Rhodobacter</taxon>
    </lineage>
</organism>
<proteinExistence type="predicted"/>
<evidence type="ECO:0000313" key="1">
    <source>
        <dbReference type="EMBL" id="KMW60015.1"/>
    </source>
</evidence>
<dbReference type="PATRIC" id="fig|1675527.3.peg.200"/>
<dbReference type="Proteomes" id="UP000037178">
    <property type="component" value="Unassembled WGS sequence"/>
</dbReference>
<sequence>MKRGHPIYCRNPADWDRIRRRAESVGRSVSDFVTTCALQDSTPTPASPLVLTPEEQRDLLRNVDALQMRLVKMFFGRADGGPPLIEAVQLLYRLHNGELSSDMMDLK</sequence>
<dbReference type="AlphaFoldDB" id="A0A0J9EB57"/>
<dbReference type="EMBL" id="LFTY01000001">
    <property type="protein sequence ID" value="KMW60015.1"/>
    <property type="molecule type" value="Genomic_DNA"/>
</dbReference>
<keyword evidence="2" id="KW-1185">Reference proteome</keyword>
<gene>
    <name evidence="1" type="ORF">AIOL_000165</name>
</gene>
<evidence type="ECO:0000313" key="2">
    <source>
        <dbReference type="Proteomes" id="UP000037178"/>
    </source>
</evidence>
<name>A0A0J9EB57_9RHOB</name>